<gene>
    <name evidence="4" type="ORF">AX245_04465</name>
    <name evidence="3" type="ORF">WA45_01975</name>
</gene>
<dbReference type="GO" id="GO:0007165">
    <property type="term" value="P:signal transduction"/>
    <property type="evidence" value="ECO:0007669"/>
    <property type="project" value="TreeGrafter"/>
</dbReference>
<dbReference type="Proteomes" id="UP000035174">
    <property type="component" value="Unassembled WGS sequence"/>
</dbReference>
<evidence type="ECO:0000313" key="6">
    <source>
        <dbReference type="Proteomes" id="UP000093122"/>
    </source>
</evidence>
<reference evidence="4 6" key="2">
    <citation type="journal article" date="2016" name="Sci. Rep.">
        <title>Serotype IV Streptococcus agalactiae ST-452 has arisen from large genomic recombination events between CC23 and the hypervirulent CC17 lineages.</title>
        <authorList>
            <person name="Campisi E."/>
            <person name="Rinaudo C.D."/>
            <person name="Donati C."/>
            <person name="Barucco M."/>
            <person name="Torricelli G."/>
            <person name="Edwards M.S."/>
            <person name="Baker C.J."/>
            <person name="Margarit I."/>
            <person name="Rosini R."/>
        </authorList>
    </citation>
    <scope>NUCLEOTIDE SEQUENCE [LARGE SCALE GENOMIC DNA]</scope>
    <source>
        <strain evidence="4 6">CZ-PW-140</strain>
    </source>
</reference>
<proteinExistence type="predicted"/>
<name>A0A0E1EMS3_STRAG</name>
<dbReference type="EMBL" id="MAWT01000043">
    <property type="protein sequence ID" value="OCM70799.1"/>
    <property type="molecule type" value="Genomic_DNA"/>
</dbReference>
<dbReference type="SMART" id="SM00245">
    <property type="entry name" value="TSPc"/>
    <property type="match status" value="1"/>
</dbReference>
<dbReference type="SUPFAM" id="SSF52096">
    <property type="entry name" value="ClpP/crotonase"/>
    <property type="match status" value="1"/>
</dbReference>
<dbReference type="GO" id="GO:0006508">
    <property type="term" value="P:proteolysis"/>
    <property type="evidence" value="ECO:0007669"/>
    <property type="project" value="InterPro"/>
</dbReference>
<evidence type="ECO:0000313" key="5">
    <source>
        <dbReference type="Proteomes" id="UP000035174"/>
    </source>
</evidence>
<dbReference type="InterPro" id="IPR005151">
    <property type="entry name" value="Tail-specific_protease"/>
</dbReference>
<reference evidence="3 5" key="1">
    <citation type="journal article" date="2015" name="PLoS ONE">
        <title>Genomic analysis reveals the molecular basis for capsule loss in the group B streptococcus population.</title>
        <authorList>
            <consortium name="DEVANI Consortium"/>
            <person name="Rosini R."/>
            <person name="Campisi E."/>
            <person name="De Chiara M."/>
            <person name="Tettelin H."/>
            <person name="Rinaudo D."/>
            <person name="Toniolo C."/>
            <person name="Metruccio M."/>
            <person name="Guidotti S."/>
            <person name="Sorensen U.B."/>
            <person name="Kilian M."/>
            <person name="Ramirez M."/>
            <person name="Janulczyk R."/>
            <person name="Donati C."/>
            <person name="Grandi G."/>
            <person name="Margarit I."/>
        </authorList>
    </citation>
    <scope>NUCLEOTIDE SEQUENCE [LARGE SCALE GENOMIC DNA]</scope>
    <source>
        <strain evidence="3 5">ES-PW-063</strain>
    </source>
</reference>
<accession>A0A0E1EMS3</accession>
<evidence type="ECO:0000313" key="3">
    <source>
        <dbReference type="EMBL" id="KLJ30628.1"/>
    </source>
</evidence>
<dbReference type="GO" id="GO:0030288">
    <property type="term" value="C:outer membrane-bounded periplasmic space"/>
    <property type="evidence" value="ECO:0007669"/>
    <property type="project" value="TreeGrafter"/>
</dbReference>
<dbReference type="EMBL" id="LCVB01000013">
    <property type="protein sequence ID" value="KLJ30628.1"/>
    <property type="molecule type" value="Genomic_DNA"/>
</dbReference>
<protein>
    <submittedName>
        <fullName evidence="4">Peptidase S41</fullName>
    </submittedName>
</protein>
<dbReference type="Gene3D" id="3.90.226.10">
    <property type="entry name" value="2-enoyl-CoA Hydratase, Chain A, domain 1"/>
    <property type="match status" value="1"/>
</dbReference>
<sequence length="320" mass="36287">MRRKIVLLFVVPMLIVLGILGVVVHYYGSALNIYLLPPSSERYGRVILDRVEQRGLYSQGRQWQIIRQRSEKKLKTSKSYQESRNIVQEAVRYGGGKHSQILSKETVRRDTLDSRYPEYRRLNEDILLITIPSISKLDKRSISHYSGKLQNILMEKSYKGLILDLSNNTGGNMIPMIGGVASILPNDTLFHYTDKYGNKKTITMKNIPLEALKISRKTINTKHVPIAIITNHKTASSAEMTFLSFKGLPNVKSFGQATAGYTTVNETFMLYDGARLALTTGIVSDRQGYKYENTPILPDQVTSLPLQESQSWLKSRINQN</sequence>
<feature type="transmembrane region" description="Helical" evidence="1">
    <location>
        <begin position="7"/>
        <end position="28"/>
    </location>
</feature>
<keyword evidence="1" id="KW-0812">Transmembrane</keyword>
<dbReference type="KEGG" id="sage:EN72_05455"/>
<dbReference type="OMA" id="ACGWIVD"/>
<dbReference type="Proteomes" id="UP000093122">
    <property type="component" value="Unassembled WGS sequence"/>
</dbReference>
<dbReference type="GO" id="GO:0004175">
    <property type="term" value="F:endopeptidase activity"/>
    <property type="evidence" value="ECO:0007669"/>
    <property type="project" value="TreeGrafter"/>
</dbReference>
<dbReference type="InterPro" id="IPR029045">
    <property type="entry name" value="ClpP/crotonase-like_dom_sf"/>
</dbReference>
<keyword evidence="1" id="KW-1133">Transmembrane helix</keyword>
<evidence type="ECO:0000256" key="1">
    <source>
        <dbReference type="SAM" id="Phobius"/>
    </source>
</evidence>
<evidence type="ECO:0000259" key="2">
    <source>
        <dbReference type="SMART" id="SM00245"/>
    </source>
</evidence>
<dbReference type="PANTHER" id="PTHR32060:SF30">
    <property type="entry name" value="CARBOXY-TERMINAL PROCESSING PROTEASE CTPA"/>
    <property type="match status" value="1"/>
</dbReference>
<feature type="domain" description="Tail specific protease" evidence="2">
    <location>
        <begin position="95"/>
        <end position="303"/>
    </location>
</feature>
<dbReference type="GO" id="GO:0008236">
    <property type="term" value="F:serine-type peptidase activity"/>
    <property type="evidence" value="ECO:0007669"/>
    <property type="project" value="InterPro"/>
</dbReference>
<organism evidence="4 6">
    <name type="scientific">Streptococcus agalactiae</name>
    <dbReference type="NCBI Taxonomy" id="1311"/>
    <lineage>
        <taxon>Bacteria</taxon>
        <taxon>Bacillati</taxon>
        <taxon>Bacillota</taxon>
        <taxon>Bacilli</taxon>
        <taxon>Lactobacillales</taxon>
        <taxon>Streptococcaceae</taxon>
        <taxon>Streptococcus</taxon>
    </lineage>
</organism>
<comment type="caution">
    <text evidence="4">The sequence shown here is derived from an EMBL/GenBank/DDBJ whole genome shotgun (WGS) entry which is preliminary data.</text>
</comment>
<evidence type="ECO:0000313" key="4">
    <source>
        <dbReference type="EMBL" id="OCM70799.1"/>
    </source>
</evidence>
<dbReference type="RefSeq" id="WP_001253127.1">
    <property type="nucleotide sequence ID" value="NZ_AP018935.1"/>
</dbReference>
<dbReference type="Pfam" id="PF03572">
    <property type="entry name" value="Peptidase_S41"/>
    <property type="match status" value="1"/>
</dbReference>
<dbReference type="AlphaFoldDB" id="A0A0E1EMS3"/>
<keyword evidence="1" id="KW-0472">Membrane</keyword>
<dbReference type="PANTHER" id="PTHR32060">
    <property type="entry name" value="TAIL-SPECIFIC PROTEASE"/>
    <property type="match status" value="1"/>
</dbReference>